<feature type="region of interest" description="Disordered" evidence="1">
    <location>
        <begin position="74"/>
        <end position="122"/>
    </location>
</feature>
<name>A0AA39IGY2_9BILA</name>
<evidence type="ECO:0000313" key="3">
    <source>
        <dbReference type="Proteomes" id="UP001175271"/>
    </source>
</evidence>
<evidence type="ECO:0000313" key="2">
    <source>
        <dbReference type="EMBL" id="KAK0423356.1"/>
    </source>
</evidence>
<organism evidence="2 3">
    <name type="scientific">Steinernema hermaphroditum</name>
    <dbReference type="NCBI Taxonomy" id="289476"/>
    <lineage>
        <taxon>Eukaryota</taxon>
        <taxon>Metazoa</taxon>
        <taxon>Ecdysozoa</taxon>
        <taxon>Nematoda</taxon>
        <taxon>Chromadorea</taxon>
        <taxon>Rhabditida</taxon>
        <taxon>Tylenchina</taxon>
        <taxon>Panagrolaimomorpha</taxon>
        <taxon>Strongyloidoidea</taxon>
        <taxon>Steinernematidae</taxon>
        <taxon>Steinernema</taxon>
    </lineage>
</organism>
<gene>
    <name evidence="2" type="ORF">QR680_008101</name>
</gene>
<dbReference type="EMBL" id="JAUCMV010000001">
    <property type="protein sequence ID" value="KAK0423356.1"/>
    <property type="molecule type" value="Genomic_DNA"/>
</dbReference>
<protein>
    <submittedName>
        <fullName evidence="2">Uncharacterized protein</fullName>
    </submittedName>
</protein>
<comment type="caution">
    <text evidence="2">The sequence shown here is derived from an EMBL/GenBank/DDBJ whole genome shotgun (WGS) entry which is preliminary data.</text>
</comment>
<proteinExistence type="predicted"/>
<sequence length="122" mass="14015">MLLSEASILQKFLEADVYEGIMPQDITQRIRSCQVRRSTRKKKKKEKENGYCRICGRSIEIHRPLLRKRVSPFDTEKCLHPKPPSSRSTAVISGTSNREARNKNIATSYSSSKSTKRRENSC</sequence>
<dbReference type="AlphaFoldDB" id="A0AA39IGY2"/>
<dbReference type="Proteomes" id="UP001175271">
    <property type="component" value="Unassembled WGS sequence"/>
</dbReference>
<feature type="compositionally biased region" description="Polar residues" evidence="1">
    <location>
        <begin position="85"/>
        <end position="97"/>
    </location>
</feature>
<evidence type="ECO:0000256" key="1">
    <source>
        <dbReference type="SAM" id="MobiDB-lite"/>
    </source>
</evidence>
<keyword evidence="3" id="KW-1185">Reference proteome</keyword>
<reference evidence="2" key="1">
    <citation type="submission" date="2023-06" db="EMBL/GenBank/DDBJ databases">
        <title>Genomic analysis of the entomopathogenic nematode Steinernema hermaphroditum.</title>
        <authorList>
            <person name="Schwarz E.M."/>
            <person name="Heppert J.K."/>
            <person name="Baniya A."/>
            <person name="Schwartz H.T."/>
            <person name="Tan C.-H."/>
            <person name="Antoshechkin I."/>
            <person name="Sternberg P.W."/>
            <person name="Goodrich-Blair H."/>
            <person name="Dillman A.R."/>
        </authorList>
    </citation>
    <scope>NUCLEOTIDE SEQUENCE</scope>
    <source>
        <strain evidence="2">PS9179</strain>
        <tissue evidence="2">Whole animal</tissue>
    </source>
</reference>
<accession>A0AA39IGY2</accession>